<organism evidence="1 2">
    <name type="scientific">Streptomyces phage Yosif</name>
    <dbReference type="NCBI Taxonomy" id="2201421"/>
    <lineage>
        <taxon>Viruses</taxon>
        <taxon>Duplodnaviria</taxon>
        <taxon>Heunggongvirae</taxon>
        <taxon>Uroviricota</taxon>
        <taxon>Caudoviricetes</taxon>
        <taxon>Arquatrovirinae</taxon>
        <taxon>Yosifvirus</taxon>
        <taxon>Yosifvirus yosif</taxon>
    </lineage>
</organism>
<name>A0A2Z4QBV1_9CAUD</name>
<evidence type="ECO:0000313" key="1">
    <source>
        <dbReference type="EMBL" id="AWY07611.1"/>
    </source>
</evidence>
<dbReference type="EMBL" id="MH248947">
    <property type="protein sequence ID" value="AWY07611.1"/>
    <property type="molecule type" value="Genomic_DNA"/>
</dbReference>
<sequence length="118" mass="13322">MNIIEISNAYESAEQATADWSWYEPDGEVDKVIQRAARTIGQKYQDSGTTEYDDAYQDALVMVATRRSLRAALGEPGLLYSRLVQDLTDKNKATALNRQAAKLTSWEDNQAKLERQGY</sequence>
<dbReference type="KEGG" id="vg:64470607"/>
<evidence type="ECO:0000313" key="2">
    <source>
        <dbReference type="Proteomes" id="UP000250856"/>
    </source>
</evidence>
<dbReference type="GeneID" id="64470607"/>
<dbReference type="Proteomes" id="UP000250856">
    <property type="component" value="Segment"/>
</dbReference>
<protein>
    <submittedName>
        <fullName evidence="1">Uncharacterized protein</fullName>
    </submittedName>
</protein>
<gene>
    <name evidence="1" type="primary">47</name>
    <name evidence="1" type="ORF">SEA_YOSIF_47</name>
</gene>
<accession>A0A2Z4QBV1</accession>
<proteinExistence type="predicted"/>
<reference evidence="2" key="1">
    <citation type="submission" date="2018-04" db="EMBL/GenBank/DDBJ databases">
        <authorList>
            <person name="Go L.Y."/>
            <person name="Mitchell J.A."/>
        </authorList>
    </citation>
    <scope>NUCLEOTIDE SEQUENCE [LARGE SCALE GENOMIC DNA]</scope>
</reference>
<dbReference type="RefSeq" id="YP_010054689.1">
    <property type="nucleotide sequence ID" value="NC_054656.1"/>
</dbReference>
<keyword evidence="2" id="KW-1185">Reference proteome</keyword>